<name>W4FGR4_APHAT</name>
<organism evidence="2">
    <name type="scientific">Aphanomyces astaci</name>
    <name type="common">Crayfish plague agent</name>
    <dbReference type="NCBI Taxonomy" id="112090"/>
    <lineage>
        <taxon>Eukaryota</taxon>
        <taxon>Sar</taxon>
        <taxon>Stramenopiles</taxon>
        <taxon>Oomycota</taxon>
        <taxon>Saprolegniomycetes</taxon>
        <taxon>Saprolegniales</taxon>
        <taxon>Verrucalvaceae</taxon>
        <taxon>Aphanomyces</taxon>
    </lineage>
</organism>
<evidence type="ECO:0000313" key="2">
    <source>
        <dbReference type="EMBL" id="ETV66702.1"/>
    </source>
</evidence>
<dbReference type="AlphaFoldDB" id="W4FGR4"/>
<dbReference type="VEuPathDB" id="FungiDB:H257_16912"/>
<protein>
    <submittedName>
        <fullName evidence="2">Uncharacterized protein</fullName>
    </submittedName>
</protein>
<dbReference type="EMBL" id="KI913207">
    <property type="protein sequence ID" value="ETV66702.1"/>
    <property type="molecule type" value="Genomic_DNA"/>
</dbReference>
<dbReference type="RefSeq" id="XP_009843827.1">
    <property type="nucleotide sequence ID" value="XM_009845525.1"/>
</dbReference>
<accession>W4FGR4</accession>
<sequence>MGLQREMEQATEQSMAVSIARPKRMQPKLPRGKRGRQSESDTRVGLFETQGRWLVCAFEHMTILEIPLAEFVNWKNKMRERISD</sequence>
<feature type="compositionally biased region" description="Basic residues" evidence="1">
    <location>
        <begin position="21"/>
        <end position="35"/>
    </location>
</feature>
<proteinExistence type="predicted"/>
<feature type="region of interest" description="Disordered" evidence="1">
    <location>
        <begin position="1"/>
        <end position="42"/>
    </location>
</feature>
<evidence type="ECO:0000256" key="1">
    <source>
        <dbReference type="SAM" id="MobiDB-lite"/>
    </source>
</evidence>
<dbReference type="GeneID" id="20818908"/>
<reference evidence="2" key="1">
    <citation type="submission" date="2013-12" db="EMBL/GenBank/DDBJ databases">
        <title>The Genome Sequence of Aphanomyces astaci APO3.</title>
        <authorList>
            <consortium name="The Broad Institute Genomics Platform"/>
            <person name="Russ C."/>
            <person name="Tyler B."/>
            <person name="van West P."/>
            <person name="Dieguez-Uribeondo J."/>
            <person name="Young S.K."/>
            <person name="Zeng Q."/>
            <person name="Gargeya S."/>
            <person name="Fitzgerald M."/>
            <person name="Abouelleil A."/>
            <person name="Alvarado L."/>
            <person name="Chapman S.B."/>
            <person name="Gainer-Dewar J."/>
            <person name="Goldberg J."/>
            <person name="Griggs A."/>
            <person name="Gujja S."/>
            <person name="Hansen M."/>
            <person name="Howarth C."/>
            <person name="Imamovic A."/>
            <person name="Ireland A."/>
            <person name="Larimer J."/>
            <person name="McCowan C."/>
            <person name="Murphy C."/>
            <person name="Pearson M."/>
            <person name="Poon T.W."/>
            <person name="Priest M."/>
            <person name="Roberts A."/>
            <person name="Saif S."/>
            <person name="Shea T."/>
            <person name="Sykes S."/>
            <person name="Wortman J."/>
            <person name="Nusbaum C."/>
            <person name="Birren B."/>
        </authorList>
    </citation>
    <scope>NUCLEOTIDE SEQUENCE [LARGE SCALE GENOMIC DNA]</scope>
    <source>
        <strain evidence="2">APO3</strain>
    </source>
</reference>
<gene>
    <name evidence="2" type="ORF">H257_16912</name>
</gene>